<dbReference type="Gene3D" id="3.40.50.150">
    <property type="entry name" value="Vaccinia Virus protein VP39"/>
    <property type="match status" value="1"/>
</dbReference>
<gene>
    <name evidence="4" type="ORF">PGLA2088_LOCUS39548</name>
</gene>
<dbReference type="PANTHER" id="PTHR34203">
    <property type="entry name" value="METHYLTRANSFERASE, FKBM FAMILY PROTEIN"/>
    <property type="match status" value="1"/>
</dbReference>
<dbReference type="InterPro" id="IPR029063">
    <property type="entry name" value="SAM-dependent_MTases_sf"/>
</dbReference>
<evidence type="ECO:0000256" key="2">
    <source>
        <dbReference type="SAM" id="SignalP"/>
    </source>
</evidence>
<evidence type="ECO:0000259" key="3">
    <source>
        <dbReference type="Pfam" id="PF05050"/>
    </source>
</evidence>
<feature type="domain" description="Methyltransferase FkbM" evidence="3">
    <location>
        <begin position="376"/>
        <end position="547"/>
    </location>
</feature>
<dbReference type="InterPro" id="IPR006342">
    <property type="entry name" value="FkbM_mtfrase"/>
</dbReference>
<feature type="compositionally biased region" description="Low complexity" evidence="1">
    <location>
        <begin position="103"/>
        <end position="115"/>
    </location>
</feature>
<evidence type="ECO:0000313" key="4">
    <source>
        <dbReference type="EMBL" id="CAE8717461.1"/>
    </source>
</evidence>
<dbReference type="PANTHER" id="PTHR34203:SF13">
    <property type="entry name" value="EXPRESSED PROTEIN"/>
    <property type="match status" value="1"/>
</dbReference>
<protein>
    <recommendedName>
        <fullName evidence="3">Methyltransferase FkbM domain-containing protein</fullName>
    </recommendedName>
</protein>
<dbReference type="SUPFAM" id="SSF53335">
    <property type="entry name" value="S-adenosyl-L-methionine-dependent methyltransferases"/>
    <property type="match status" value="1"/>
</dbReference>
<dbReference type="InterPro" id="IPR052514">
    <property type="entry name" value="SAM-dependent_MTase"/>
</dbReference>
<feature type="non-terminal residue" evidence="4">
    <location>
        <position position="566"/>
    </location>
</feature>
<feature type="chain" id="PRO_5032984290" description="Methyltransferase FkbM domain-containing protein" evidence="2">
    <location>
        <begin position="19"/>
        <end position="566"/>
    </location>
</feature>
<evidence type="ECO:0000313" key="5">
    <source>
        <dbReference type="Proteomes" id="UP000626109"/>
    </source>
</evidence>
<accession>A0A813L0U0</accession>
<dbReference type="NCBIfam" id="TIGR01444">
    <property type="entry name" value="fkbM_fam"/>
    <property type="match status" value="1"/>
</dbReference>
<name>A0A813L0U0_POLGL</name>
<keyword evidence="2" id="KW-0732">Signal</keyword>
<dbReference type="AlphaFoldDB" id="A0A813L0U0"/>
<sequence>IFPLIVRLFMAAAGLAHASAPLLRDDDQAACAALREGPVEVCHPAASASAGASSAACVPLHLLLLFRCRLVRVLLREDLPVIAPRAEWPLLKEAARAEASAQAQAASSGGARGEQSLGAGGGCPGSRSREHLHLALALACAGLLESEAMAVPNAVAASISPLANASAGLLSSLLRCPWSTLAVTGWPFFALLARAARKIATAMDPFGDSSCPANPQWQSQMVAQAVVMGLQVPPLPPDALVVPQFGGGDDRDEAGPGSAAAEANAAACFWDAADALSLPQGPVCVSVPTAEEVLPPSALSARDCNAAWPSCSAAAARGLHYWMQLPNYRDMAADSIREEQRPFCVNNQGGSLVHAALGAILARRSAKVQRPLSLVEVGANYGDCTLSVHAAALQEGWPLNATVFEANPETLPLLEANIRLNGAEVRVRAAAVVDQSAGSTVSLLAHRSSAHAFVRDEELGQEMKARVEMLAGELRPLYKVETTTLDKELTCHDPVDLLLISVNGAELRVLEGARASLERRCLAKVIIAMTWHWEAYRQLLESYGYRFERQIRFDGTMWSLARAEEL</sequence>
<feature type="signal peptide" evidence="2">
    <location>
        <begin position="1"/>
        <end position="18"/>
    </location>
</feature>
<feature type="region of interest" description="Disordered" evidence="1">
    <location>
        <begin position="103"/>
        <end position="124"/>
    </location>
</feature>
<proteinExistence type="predicted"/>
<dbReference type="EMBL" id="CAJNNW010033164">
    <property type="protein sequence ID" value="CAE8717461.1"/>
    <property type="molecule type" value="Genomic_DNA"/>
</dbReference>
<reference evidence="4" key="1">
    <citation type="submission" date="2021-02" db="EMBL/GenBank/DDBJ databases">
        <authorList>
            <person name="Dougan E. K."/>
            <person name="Rhodes N."/>
            <person name="Thang M."/>
            <person name="Chan C."/>
        </authorList>
    </citation>
    <scope>NUCLEOTIDE SEQUENCE</scope>
</reference>
<comment type="caution">
    <text evidence="4">The sequence shown here is derived from an EMBL/GenBank/DDBJ whole genome shotgun (WGS) entry which is preliminary data.</text>
</comment>
<evidence type="ECO:0000256" key="1">
    <source>
        <dbReference type="SAM" id="MobiDB-lite"/>
    </source>
</evidence>
<organism evidence="4 5">
    <name type="scientific">Polarella glacialis</name>
    <name type="common">Dinoflagellate</name>
    <dbReference type="NCBI Taxonomy" id="89957"/>
    <lineage>
        <taxon>Eukaryota</taxon>
        <taxon>Sar</taxon>
        <taxon>Alveolata</taxon>
        <taxon>Dinophyceae</taxon>
        <taxon>Suessiales</taxon>
        <taxon>Suessiaceae</taxon>
        <taxon>Polarella</taxon>
    </lineage>
</organism>
<dbReference type="Pfam" id="PF05050">
    <property type="entry name" value="Methyltransf_21"/>
    <property type="match status" value="1"/>
</dbReference>
<dbReference type="Proteomes" id="UP000626109">
    <property type="component" value="Unassembled WGS sequence"/>
</dbReference>